<dbReference type="Proteomes" id="UP000028713">
    <property type="component" value="Unassembled WGS sequence"/>
</dbReference>
<feature type="domain" description="SnoaL-like" evidence="1">
    <location>
        <begin position="8"/>
        <end position="99"/>
    </location>
</feature>
<organism evidence="2 3">
    <name type="scientific">Chryseobacterium formosense</name>
    <dbReference type="NCBI Taxonomy" id="236814"/>
    <lineage>
        <taxon>Bacteria</taxon>
        <taxon>Pseudomonadati</taxon>
        <taxon>Bacteroidota</taxon>
        <taxon>Flavobacteriia</taxon>
        <taxon>Flavobacteriales</taxon>
        <taxon>Weeksellaceae</taxon>
        <taxon>Chryseobacterium group</taxon>
        <taxon>Chryseobacterium</taxon>
    </lineage>
</organism>
<sequence length="105" mass="11851">MNLPKVIEELVKTQNEFDSSAYANCFAEDAQVFDEGKTHIGKAEIEKWIDKSNRDYKATMEPVAYDEKEYILSAKIAGTFPGSPLVLKFHFTMADGKIQSLKVTE</sequence>
<accession>A0A085Z6A2</accession>
<keyword evidence="3" id="KW-1185">Reference proteome</keyword>
<dbReference type="STRING" id="236814.IX39_04785"/>
<protein>
    <recommendedName>
        <fullName evidence="1">SnoaL-like domain-containing protein</fullName>
    </recommendedName>
</protein>
<proteinExistence type="predicted"/>
<dbReference type="eggNOG" id="COG3631">
    <property type="taxonomic scope" value="Bacteria"/>
</dbReference>
<dbReference type="Pfam" id="PF12680">
    <property type="entry name" value="SnoaL_2"/>
    <property type="match status" value="1"/>
</dbReference>
<gene>
    <name evidence="2" type="ORF">IX39_04785</name>
</gene>
<dbReference type="InterPro" id="IPR037401">
    <property type="entry name" value="SnoaL-like"/>
</dbReference>
<dbReference type="InterPro" id="IPR032710">
    <property type="entry name" value="NTF2-like_dom_sf"/>
</dbReference>
<dbReference type="EMBL" id="JPRP01000001">
    <property type="protein sequence ID" value="KFE99965.1"/>
    <property type="molecule type" value="Genomic_DNA"/>
</dbReference>
<dbReference type="OrthoDB" id="8684708at2"/>
<name>A0A085Z6A2_9FLAO</name>
<evidence type="ECO:0000313" key="3">
    <source>
        <dbReference type="Proteomes" id="UP000028713"/>
    </source>
</evidence>
<evidence type="ECO:0000259" key="1">
    <source>
        <dbReference type="Pfam" id="PF12680"/>
    </source>
</evidence>
<reference evidence="2 3" key="1">
    <citation type="submission" date="2014-07" db="EMBL/GenBank/DDBJ databases">
        <title>Genome of Chryseobacterium formosense LMG 24722.</title>
        <authorList>
            <person name="Pipes S.E."/>
            <person name="Stropko S.J."/>
            <person name="Newman J.D."/>
        </authorList>
    </citation>
    <scope>NUCLEOTIDE SEQUENCE [LARGE SCALE GENOMIC DNA]</scope>
    <source>
        <strain evidence="2 3">LMG 24722</strain>
    </source>
</reference>
<dbReference type="RefSeq" id="WP_034673901.1">
    <property type="nucleotide sequence ID" value="NZ_FPAP01000002.1"/>
</dbReference>
<dbReference type="Gene3D" id="3.10.450.50">
    <property type="match status" value="1"/>
</dbReference>
<comment type="caution">
    <text evidence="2">The sequence shown here is derived from an EMBL/GenBank/DDBJ whole genome shotgun (WGS) entry which is preliminary data.</text>
</comment>
<dbReference type="SUPFAM" id="SSF54427">
    <property type="entry name" value="NTF2-like"/>
    <property type="match status" value="1"/>
</dbReference>
<evidence type="ECO:0000313" key="2">
    <source>
        <dbReference type="EMBL" id="KFE99965.1"/>
    </source>
</evidence>
<dbReference type="AlphaFoldDB" id="A0A085Z6A2"/>